<dbReference type="PANTHER" id="PTHR30146">
    <property type="entry name" value="LACI-RELATED TRANSCRIPTIONAL REPRESSOR"/>
    <property type="match status" value="1"/>
</dbReference>
<dbReference type="EMBL" id="JBEFLD010000011">
    <property type="protein sequence ID" value="MEQ6292453.1"/>
    <property type="molecule type" value="Genomic_DNA"/>
</dbReference>
<dbReference type="InterPro" id="IPR010982">
    <property type="entry name" value="Lambda_DNA-bd_dom_sf"/>
</dbReference>
<evidence type="ECO:0000313" key="5">
    <source>
        <dbReference type="EMBL" id="MEQ6292453.1"/>
    </source>
</evidence>
<evidence type="ECO:0000259" key="4">
    <source>
        <dbReference type="PROSITE" id="PS50932"/>
    </source>
</evidence>
<feature type="domain" description="HTH lacI-type" evidence="4">
    <location>
        <begin position="13"/>
        <end position="67"/>
    </location>
</feature>
<dbReference type="InterPro" id="IPR046335">
    <property type="entry name" value="LacI/GalR-like_sensor"/>
</dbReference>
<proteinExistence type="predicted"/>
<evidence type="ECO:0000256" key="2">
    <source>
        <dbReference type="ARBA" id="ARBA00023125"/>
    </source>
</evidence>
<sequence length="339" mass="36395">MPRKSRIRAGSGVTLHDVGQAAGVSAITVSRVLHTPDKVSEALRQKVLAVVEQLGYVPNRAARHLASARSHTVLVLIPSLSNTVFIDTLAGIEEVLQPAGYQMLIGNTHYDAGQELQLLRAYLEHSPDGLLLTGLAQSEEFCQLLARHQLPAVHMMDLASDGRDCVGFSQEDAGRAMCEHLLARGRRRIAFLGAQLDERVQKRLDGYRAALAAAGCYQPARELLDPHPSSMQMGADMLDALLAAQPDCDAVFCCNDDLAIGLLARCQQRGIAVPGQLAVAGFNDLAPAAWTTPPLTTIATPRHDIGRIAAQQLLAQLRGETAAPACIDLGFALQHRQSS</sequence>
<name>A0ABV1M8C5_9NEIS</name>
<dbReference type="Gene3D" id="3.40.50.2300">
    <property type="match status" value="2"/>
</dbReference>
<dbReference type="InterPro" id="IPR028082">
    <property type="entry name" value="Peripla_BP_I"/>
</dbReference>
<dbReference type="CDD" id="cd01392">
    <property type="entry name" value="HTH_LacI"/>
    <property type="match status" value="1"/>
</dbReference>
<dbReference type="SUPFAM" id="SSF47413">
    <property type="entry name" value="lambda repressor-like DNA-binding domains"/>
    <property type="match status" value="1"/>
</dbReference>
<dbReference type="RefSeq" id="WP_349590767.1">
    <property type="nucleotide sequence ID" value="NZ_JBEFLD010000011.1"/>
</dbReference>
<dbReference type="SUPFAM" id="SSF53822">
    <property type="entry name" value="Periplasmic binding protein-like I"/>
    <property type="match status" value="1"/>
</dbReference>
<keyword evidence="3" id="KW-0804">Transcription</keyword>
<comment type="caution">
    <text evidence="5">The sequence shown here is derived from an EMBL/GenBank/DDBJ whole genome shotgun (WGS) entry which is preliminary data.</text>
</comment>
<dbReference type="SMART" id="SM00354">
    <property type="entry name" value="HTH_LACI"/>
    <property type="match status" value="1"/>
</dbReference>
<organism evidence="5 6">
    <name type="scientific">Vogesella oryzagri</name>
    <dbReference type="NCBI Taxonomy" id="3160864"/>
    <lineage>
        <taxon>Bacteria</taxon>
        <taxon>Pseudomonadati</taxon>
        <taxon>Pseudomonadota</taxon>
        <taxon>Betaproteobacteria</taxon>
        <taxon>Neisseriales</taxon>
        <taxon>Chromobacteriaceae</taxon>
        <taxon>Vogesella</taxon>
    </lineage>
</organism>
<dbReference type="GO" id="GO:0003677">
    <property type="term" value="F:DNA binding"/>
    <property type="evidence" value="ECO:0007669"/>
    <property type="project" value="UniProtKB-KW"/>
</dbReference>
<dbReference type="InterPro" id="IPR000843">
    <property type="entry name" value="HTH_LacI"/>
</dbReference>
<dbReference type="Gene3D" id="1.10.260.40">
    <property type="entry name" value="lambda repressor-like DNA-binding domains"/>
    <property type="match status" value="1"/>
</dbReference>
<reference evidence="5" key="1">
    <citation type="submission" date="2024-06" db="EMBL/GenBank/DDBJ databases">
        <title>Genome sequence of Vogesella sp. MAHUQ-64.</title>
        <authorList>
            <person name="Huq M.A."/>
        </authorList>
    </citation>
    <scope>NUCLEOTIDE SEQUENCE</scope>
    <source>
        <strain evidence="5">MAHUQ-64</strain>
    </source>
</reference>
<keyword evidence="1" id="KW-0805">Transcription regulation</keyword>
<dbReference type="Pfam" id="PF13377">
    <property type="entry name" value="Peripla_BP_3"/>
    <property type="match status" value="1"/>
</dbReference>
<dbReference type="CDD" id="cd01575">
    <property type="entry name" value="PBP1_GntR"/>
    <property type="match status" value="1"/>
</dbReference>
<dbReference type="PANTHER" id="PTHR30146:SF2">
    <property type="entry name" value="HTH-TYPE TRANSCRIPTIONAL REGULATOR GNTR"/>
    <property type="match status" value="1"/>
</dbReference>
<dbReference type="PROSITE" id="PS50932">
    <property type="entry name" value="HTH_LACI_2"/>
    <property type="match status" value="1"/>
</dbReference>
<protein>
    <submittedName>
        <fullName evidence="5">LacI family DNA-binding transcriptional regulator</fullName>
    </submittedName>
</protein>
<dbReference type="Pfam" id="PF00356">
    <property type="entry name" value="LacI"/>
    <property type="match status" value="1"/>
</dbReference>
<evidence type="ECO:0000256" key="1">
    <source>
        <dbReference type="ARBA" id="ARBA00023015"/>
    </source>
</evidence>
<gene>
    <name evidence="5" type="ORF">ABNW52_17715</name>
</gene>
<evidence type="ECO:0000256" key="3">
    <source>
        <dbReference type="ARBA" id="ARBA00023163"/>
    </source>
</evidence>
<accession>A0ABV1M8C5</accession>
<keyword evidence="2 5" id="KW-0238">DNA-binding</keyword>
<keyword evidence="6" id="KW-1185">Reference proteome</keyword>
<dbReference type="Proteomes" id="UP001433638">
    <property type="component" value="Unassembled WGS sequence"/>
</dbReference>
<evidence type="ECO:0000313" key="6">
    <source>
        <dbReference type="Proteomes" id="UP001433638"/>
    </source>
</evidence>